<dbReference type="OrthoDB" id="1358603at2"/>
<dbReference type="STRING" id="237018.SAMN04489723_101462"/>
<proteinExistence type="predicted"/>
<dbReference type="Pfam" id="PF02566">
    <property type="entry name" value="OsmC"/>
    <property type="match status" value="1"/>
</dbReference>
<dbReference type="InterPro" id="IPR003718">
    <property type="entry name" value="OsmC/Ohr_fam"/>
</dbReference>
<protein>
    <submittedName>
        <fullName evidence="1">Putative redox protein</fullName>
    </submittedName>
</protein>
<sequence>MAQLSINLAQSSATAVEAQVGNHSIFVDRPIEKGGGGLGLMGGQHMLIGIGGCFCSTLFAAAQSRGIEVEGLSVEVSATLAEEGAPRFTAVHLGVTCQKPESREEIEKLIAIAEKGCISINTVKTGLDFSAELSV</sequence>
<keyword evidence="2" id="KW-1185">Reference proteome</keyword>
<dbReference type="AlphaFoldDB" id="A0A1I0W155"/>
<reference evidence="1 2" key="1">
    <citation type="submission" date="2016-10" db="EMBL/GenBank/DDBJ databases">
        <authorList>
            <person name="de Groot N.N."/>
        </authorList>
    </citation>
    <scope>NUCLEOTIDE SEQUENCE [LARGE SCALE GENOMIC DNA]</scope>
    <source>
        <strain evidence="1 2">DSM 23399</strain>
    </source>
</reference>
<dbReference type="EMBL" id="FOKK01000001">
    <property type="protein sequence ID" value="SFA81656.1"/>
    <property type="molecule type" value="Genomic_DNA"/>
</dbReference>
<organism evidence="1 2">
    <name type="scientific">Algoriphagus aquimarinus</name>
    <dbReference type="NCBI Taxonomy" id="237018"/>
    <lineage>
        <taxon>Bacteria</taxon>
        <taxon>Pseudomonadati</taxon>
        <taxon>Bacteroidota</taxon>
        <taxon>Cytophagia</taxon>
        <taxon>Cytophagales</taxon>
        <taxon>Cyclobacteriaceae</taxon>
        <taxon>Algoriphagus</taxon>
    </lineage>
</organism>
<gene>
    <name evidence="1" type="ORF">SAMN04489723_101462</name>
</gene>
<dbReference type="Gene3D" id="3.30.300.20">
    <property type="match status" value="1"/>
</dbReference>
<dbReference type="InterPro" id="IPR015946">
    <property type="entry name" value="KH_dom-like_a/b"/>
</dbReference>
<evidence type="ECO:0000313" key="2">
    <source>
        <dbReference type="Proteomes" id="UP000198790"/>
    </source>
</evidence>
<dbReference type="PANTHER" id="PTHR35368">
    <property type="entry name" value="HYDROPEROXIDE REDUCTASE"/>
    <property type="match status" value="1"/>
</dbReference>
<name>A0A1I0W155_9BACT</name>
<dbReference type="RefSeq" id="WP_092894545.1">
    <property type="nucleotide sequence ID" value="NZ_FOKK01000001.1"/>
</dbReference>
<dbReference type="PANTHER" id="PTHR35368:SF1">
    <property type="entry name" value="HYDROPEROXIDE REDUCTASE"/>
    <property type="match status" value="1"/>
</dbReference>
<dbReference type="Proteomes" id="UP000198790">
    <property type="component" value="Unassembled WGS sequence"/>
</dbReference>
<evidence type="ECO:0000313" key="1">
    <source>
        <dbReference type="EMBL" id="SFA81656.1"/>
    </source>
</evidence>
<dbReference type="SUPFAM" id="SSF82784">
    <property type="entry name" value="OsmC-like"/>
    <property type="match status" value="1"/>
</dbReference>
<dbReference type="InterPro" id="IPR036102">
    <property type="entry name" value="OsmC/Ohrsf"/>
</dbReference>
<dbReference type="InterPro" id="IPR052924">
    <property type="entry name" value="OsmC/Ohr_hydroprdx_reductase"/>
</dbReference>
<accession>A0A1I0W155</accession>